<sequence>MKKLLLISILVLAVFYAFREIVYKPYMWKKAMNTPEHRLQMGSFLFSKQTGSNGSQSSQFNYLIFKVVEINGDYVRLSPIRQLSEKGKLKSSDFSFTRDTYHSLKLNIKKLTITPILRNDLYKEGATYTVNDYLLNKYPSLKKSRYYYEELSESEKNIHSPAEYFTLVYSKEKIIEKRKLIPWIINNSDKPELAKSLSQKVSLILN</sequence>
<dbReference type="AlphaFoldDB" id="A0A9N8J293"/>
<proteinExistence type="predicted"/>
<accession>A0A9N8J293</accession>
<dbReference type="Proteomes" id="UP000533639">
    <property type="component" value="Unassembled WGS sequence"/>
</dbReference>
<reference evidence="1 2" key="1">
    <citation type="submission" date="2020-06" db="EMBL/GenBank/DDBJ databases">
        <authorList>
            <person name="Criscuolo A."/>
        </authorList>
    </citation>
    <scope>NUCLEOTIDE SEQUENCE [LARGE SCALE GENOMIC DNA]</scope>
    <source>
        <strain evidence="1">PXU-55</strain>
    </source>
</reference>
<protein>
    <submittedName>
        <fullName evidence="1">Uncharacterized protein</fullName>
    </submittedName>
</protein>
<comment type="caution">
    <text evidence="1">The sequence shown here is derived from an EMBL/GenBank/DDBJ whole genome shotgun (WGS) entry which is preliminary data.</text>
</comment>
<evidence type="ECO:0000313" key="2">
    <source>
        <dbReference type="Proteomes" id="UP000533639"/>
    </source>
</evidence>
<organism evidence="1 2">
    <name type="scientific">Flavobacterium panici</name>
    <dbReference type="NCBI Taxonomy" id="2654843"/>
    <lineage>
        <taxon>Bacteria</taxon>
        <taxon>Pseudomonadati</taxon>
        <taxon>Bacteroidota</taxon>
        <taxon>Flavobacteriia</taxon>
        <taxon>Flavobacteriales</taxon>
        <taxon>Flavobacteriaceae</taxon>
        <taxon>Flavobacterium</taxon>
    </lineage>
</organism>
<dbReference type="EMBL" id="CAIJDE010000043">
    <property type="protein sequence ID" value="CAC9974767.1"/>
    <property type="molecule type" value="Genomic_DNA"/>
</dbReference>
<keyword evidence="2" id="KW-1185">Reference proteome</keyword>
<evidence type="ECO:0000313" key="1">
    <source>
        <dbReference type="EMBL" id="CAC9974767.1"/>
    </source>
</evidence>
<dbReference type="RefSeq" id="WP_180857907.1">
    <property type="nucleotide sequence ID" value="NZ_CAIJDE010000043.1"/>
</dbReference>
<gene>
    <name evidence="1" type="ORF">FLAPXU55_02464</name>
</gene>
<name>A0A9N8J293_9FLAO</name>